<accession>A0A084FV58</accession>
<gene>
    <name evidence="4" type="ORF">SAPIO_CDS10322</name>
</gene>
<dbReference type="GO" id="GO:0006351">
    <property type="term" value="P:DNA-templated transcription"/>
    <property type="evidence" value="ECO:0007669"/>
    <property type="project" value="InterPro"/>
</dbReference>
<reference evidence="4 5" key="1">
    <citation type="journal article" date="2014" name="Genome Announc.">
        <title>Draft genome sequence of the pathogenic fungus Scedosporium apiospermum.</title>
        <authorList>
            <person name="Vandeputte P."/>
            <person name="Ghamrawi S."/>
            <person name="Rechenmann M."/>
            <person name="Iltis A."/>
            <person name="Giraud S."/>
            <person name="Fleury M."/>
            <person name="Thornton C."/>
            <person name="Delhaes L."/>
            <person name="Meyer W."/>
            <person name="Papon N."/>
            <person name="Bouchara J.P."/>
        </authorList>
    </citation>
    <scope>NUCLEOTIDE SEQUENCE [LARGE SCALE GENOMIC DNA]</scope>
    <source>
        <strain evidence="4 5">IHEM 14462</strain>
    </source>
</reference>
<dbReference type="KEGG" id="sapo:SAPIO_CDS10322"/>
<feature type="region of interest" description="Disordered" evidence="2">
    <location>
        <begin position="363"/>
        <end position="414"/>
    </location>
</feature>
<comment type="caution">
    <text evidence="4">The sequence shown here is derived from an EMBL/GenBank/DDBJ whole genome shotgun (WGS) entry which is preliminary data.</text>
</comment>
<dbReference type="GeneID" id="27719507"/>
<evidence type="ECO:0000259" key="3">
    <source>
        <dbReference type="SMART" id="SM00906"/>
    </source>
</evidence>
<evidence type="ECO:0000256" key="1">
    <source>
        <dbReference type="ARBA" id="ARBA00023242"/>
    </source>
</evidence>
<dbReference type="InterPro" id="IPR007219">
    <property type="entry name" value="XnlR_reg_dom"/>
</dbReference>
<dbReference type="CDD" id="cd12148">
    <property type="entry name" value="fungal_TF_MHR"/>
    <property type="match status" value="1"/>
</dbReference>
<evidence type="ECO:0000256" key="2">
    <source>
        <dbReference type="SAM" id="MobiDB-lite"/>
    </source>
</evidence>
<dbReference type="Proteomes" id="UP000028545">
    <property type="component" value="Unassembled WGS sequence"/>
</dbReference>
<dbReference type="GO" id="GO:0008270">
    <property type="term" value="F:zinc ion binding"/>
    <property type="evidence" value="ECO:0007669"/>
    <property type="project" value="InterPro"/>
</dbReference>
<dbReference type="GO" id="GO:0003677">
    <property type="term" value="F:DNA binding"/>
    <property type="evidence" value="ECO:0007669"/>
    <property type="project" value="InterPro"/>
</dbReference>
<feature type="domain" description="Xylanolytic transcriptional activator regulatory" evidence="3">
    <location>
        <begin position="45"/>
        <end position="130"/>
    </location>
</feature>
<dbReference type="VEuPathDB" id="FungiDB:SAPIO_CDS10322"/>
<organism evidence="4 5">
    <name type="scientific">Pseudallescheria apiosperma</name>
    <name type="common">Scedosporium apiospermum</name>
    <dbReference type="NCBI Taxonomy" id="563466"/>
    <lineage>
        <taxon>Eukaryota</taxon>
        <taxon>Fungi</taxon>
        <taxon>Dikarya</taxon>
        <taxon>Ascomycota</taxon>
        <taxon>Pezizomycotina</taxon>
        <taxon>Sordariomycetes</taxon>
        <taxon>Hypocreomycetidae</taxon>
        <taxon>Microascales</taxon>
        <taxon>Microascaceae</taxon>
        <taxon>Scedosporium</taxon>
    </lineage>
</organism>
<keyword evidence="1" id="KW-0539">Nucleus</keyword>
<dbReference type="RefSeq" id="XP_016638769.1">
    <property type="nucleotide sequence ID" value="XM_016783928.1"/>
</dbReference>
<dbReference type="EMBL" id="JOWA01000165">
    <property type="protein sequence ID" value="KEZ38970.1"/>
    <property type="molecule type" value="Genomic_DNA"/>
</dbReference>
<keyword evidence="5" id="KW-1185">Reference proteome</keyword>
<sequence>MMKQSFYKRAKALYDADYEKDKIPLIQSVILLSFWLAEEDDREGSWQWHGIAISLSQSIGLHRNPISTNTTVSRINFNDQPLSNEQYRLWRLIWWMCYVRDAWLSFGMGRPMRIHLDDCDMPMPTASDVRALYDGLQPKEAESYLPNDTSHALPKMWQGFFELSLCLGQILRTHYRVRKVASEDPPGPPIAILIERDRKELVKCRANFPSEEEFENRVLLAHLYHLCIYYEAATIGLHRPYITRSGDKIFIEEAWRLRATRRAKSAASNINSILNKSIASQTVDICHPMMVTALIPALQINLLCSISSDALTRSVGRLQLDICMLVLSELRKTYWAADFIYSLFAKARAKLLASGAWDSVPSSNTSRTSAAVADTRPPIGRRGNATDPPQLTRRELGVGASGTSATPVADSSPLDVVHGAPSQARVPASDLRQEQVTCNEGGYLGDTEMQEDQSDLMQFAIMDIFPAGLDFTACTNPYGGTLGLPITLPSIASRSTSDYAANAGGPDVQGPPLLERPWRAETDPFDAMPSPCEIIDQSVQQNPVSPNLLNAYTASLTYDK</sequence>
<protein>
    <recommendedName>
        <fullName evidence="3">Xylanolytic transcriptional activator regulatory domain-containing protein</fullName>
    </recommendedName>
</protein>
<dbReference type="HOGENOM" id="CLU_486752_0_0_1"/>
<dbReference type="SMART" id="SM00906">
    <property type="entry name" value="Fungal_trans"/>
    <property type="match status" value="1"/>
</dbReference>
<evidence type="ECO:0000313" key="5">
    <source>
        <dbReference type="Proteomes" id="UP000028545"/>
    </source>
</evidence>
<dbReference type="PANTHER" id="PTHR47425:SF3">
    <property type="entry name" value="ZN(II)2CYS6 TRANSCRIPTION FACTOR (EUROFUNG)"/>
    <property type="match status" value="1"/>
</dbReference>
<dbReference type="InterPro" id="IPR052761">
    <property type="entry name" value="Fungal_Detox/Toxin_TFs"/>
</dbReference>
<dbReference type="OrthoDB" id="4161332at2759"/>
<evidence type="ECO:0000313" key="4">
    <source>
        <dbReference type="EMBL" id="KEZ38970.1"/>
    </source>
</evidence>
<dbReference type="AlphaFoldDB" id="A0A084FV58"/>
<name>A0A084FV58_PSEDA</name>
<proteinExistence type="predicted"/>
<dbReference type="PANTHER" id="PTHR47425">
    <property type="entry name" value="FARB-RELATED"/>
    <property type="match status" value="1"/>
</dbReference>
<dbReference type="Pfam" id="PF04082">
    <property type="entry name" value="Fungal_trans"/>
    <property type="match status" value="1"/>
</dbReference>